<feature type="domain" description="DUF7979" evidence="2">
    <location>
        <begin position="39"/>
        <end position="107"/>
    </location>
</feature>
<keyword evidence="1" id="KW-0812">Transmembrane</keyword>
<name>A0A6B0GFA0_9EURY</name>
<feature type="transmembrane region" description="Helical" evidence="1">
    <location>
        <begin position="122"/>
        <end position="144"/>
    </location>
</feature>
<accession>A0A6B0GFA0</accession>
<reference evidence="3 4" key="1">
    <citation type="submission" date="2019-12" db="EMBL/GenBank/DDBJ databases">
        <title>Halocatena pleomorpha gen. nov. sp. nov., an extremely halophilic archaeon of family Halobacteriaceae isolated from saltpan soil.</title>
        <authorList>
            <person name="Pal Y."/>
            <person name="Verma A."/>
            <person name="Krishnamurthi S."/>
            <person name="Kumar P."/>
        </authorList>
    </citation>
    <scope>NUCLEOTIDE SEQUENCE [LARGE SCALE GENOMIC DNA]</scope>
    <source>
        <strain evidence="3 4">JCM 16495</strain>
    </source>
</reference>
<keyword evidence="4" id="KW-1185">Reference proteome</keyword>
<evidence type="ECO:0000313" key="4">
    <source>
        <dbReference type="Proteomes" id="UP000451471"/>
    </source>
</evidence>
<evidence type="ECO:0000313" key="3">
    <source>
        <dbReference type="EMBL" id="MWG33636.1"/>
    </source>
</evidence>
<evidence type="ECO:0000259" key="2">
    <source>
        <dbReference type="Pfam" id="PF25934"/>
    </source>
</evidence>
<dbReference type="Proteomes" id="UP000451471">
    <property type="component" value="Unassembled WGS sequence"/>
</dbReference>
<comment type="caution">
    <text evidence="3">The sequence shown here is derived from an EMBL/GenBank/DDBJ whole genome shotgun (WGS) entry which is preliminary data.</text>
</comment>
<dbReference type="Pfam" id="PF25934">
    <property type="entry name" value="DUF7979"/>
    <property type="match status" value="1"/>
</dbReference>
<organism evidence="3 4">
    <name type="scientific">Halomarina oriensis</name>
    <dbReference type="NCBI Taxonomy" id="671145"/>
    <lineage>
        <taxon>Archaea</taxon>
        <taxon>Methanobacteriati</taxon>
        <taxon>Methanobacteriota</taxon>
        <taxon>Stenosarchaea group</taxon>
        <taxon>Halobacteria</taxon>
        <taxon>Halobacteriales</taxon>
        <taxon>Natronomonadaceae</taxon>
        <taxon>Halomarina</taxon>
    </lineage>
</organism>
<keyword evidence="1" id="KW-0472">Membrane</keyword>
<keyword evidence="1" id="KW-1133">Transmembrane helix</keyword>
<dbReference type="EMBL" id="WSZK01000009">
    <property type="protein sequence ID" value="MWG33636.1"/>
    <property type="molecule type" value="Genomic_DNA"/>
</dbReference>
<dbReference type="InterPro" id="IPR058285">
    <property type="entry name" value="DUF7979"/>
</dbReference>
<dbReference type="AlphaFoldDB" id="A0A6B0GFA0"/>
<gene>
    <name evidence="3" type="ORF">GQS65_03875</name>
</gene>
<evidence type="ECO:0000256" key="1">
    <source>
        <dbReference type="SAM" id="Phobius"/>
    </source>
</evidence>
<dbReference type="RefSeq" id="WP_158203367.1">
    <property type="nucleotide sequence ID" value="NZ_WSZK01000009.1"/>
</dbReference>
<proteinExistence type="predicted"/>
<sequence length="148" mass="16014">MRSPLDRAVTVGVVLLLVGGLSGGWGLYLEATDTCMEGYGVTVDELDPGETAPLATNKVDYGNLSSDERRVFREVLDAEESPIYENASDVSSVANTVVTYRGTRYWVGPLFVNDCPPDVSRIFVVTGGAALLFGVLVLATFYTVRELR</sequence>
<protein>
    <recommendedName>
        <fullName evidence="2">DUF7979 domain-containing protein</fullName>
    </recommendedName>
</protein>